<gene>
    <name evidence="13" type="ORF">GOODEAATRI_017561</name>
</gene>
<name>A0ABV0NEP4_9TELE</name>
<evidence type="ECO:0000256" key="1">
    <source>
        <dbReference type="ARBA" id="ARBA00004479"/>
    </source>
</evidence>
<proteinExistence type="inferred from homology"/>
<dbReference type="Gene3D" id="3.90.570.10">
    <property type="entry name" value="Amyloidogenic glycoprotein, heparin-binding domain"/>
    <property type="match status" value="1"/>
</dbReference>
<accession>A0ABV0NEP4</accession>
<evidence type="ECO:0000256" key="6">
    <source>
        <dbReference type="ARBA" id="ARBA00023157"/>
    </source>
</evidence>
<keyword evidence="4" id="KW-1133">Transmembrane helix</keyword>
<evidence type="ECO:0000256" key="2">
    <source>
        <dbReference type="ARBA" id="ARBA00022692"/>
    </source>
</evidence>
<keyword evidence="2" id="KW-0812">Transmembrane</keyword>
<evidence type="ECO:0000256" key="5">
    <source>
        <dbReference type="ARBA" id="ARBA00023136"/>
    </source>
</evidence>
<dbReference type="Pfam" id="PF12924">
    <property type="entry name" value="APP_Cu_bd"/>
    <property type="match status" value="1"/>
</dbReference>
<organism evidence="13 14">
    <name type="scientific">Goodea atripinnis</name>
    <dbReference type="NCBI Taxonomy" id="208336"/>
    <lineage>
        <taxon>Eukaryota</taxon>
        <taxon>Metazoa</taxon>
        <taxon>Chordata</taxon>
        <taxon>Craniata</taxon>
        <taxon>Vertebrata</taxon>
        <taxon>Euteleostomi</taxon>
        <taxon>Actinopterygii</taxon>
        <taxon>Neopterygii</taxon>
        <taxon>Teleostei</taxon>
        <taxon>Neoteleostei</taxon>
        <taxon>Acanthomorphata</taxon>
        <taxon>Ovalentaria</taxon>
        <taxon>Atherinomorphae</taxon>
        <taxon>Cyprinodontiformes</taxon>
        <taxon>Goodeidae</taxon>
        <taxon>Goodea</taxon>
    </lineage>
</organism>
<dbReference type="InterPro" id="IPR008155">
    <property type="entry name" value="Amyloid_glyco"/>
</dbReference>
<dbReference type="InterPro" id="IPR036669">
    <property type="entry name" value="Amyloid_Cu-bd_sf"/>
</dbReference>
<feature type="region of interest" description="GFLD subdomain" evidence="8">
    <location>
        <begin position="1"/>
        <end position="105"/>
    </location>
</feature>
<dbReference type="SUPFAM" id="SSF89811">
    <property type="entry name" value="Amyloid beta a4 protein copper binding domain (domain 2)"/>
    <property type="match status" value="1"/>
</dbReference>
<dbReference type="PANTHER" id="PTHR23103">
    <property type="entry name" value="ALZHEIMER'S DISEASE BETA-AMYLOID RELATED"/>
    <property type="match status" value="1"/>
</dbReference>
<feature type="chain" id="PRO_5046710357" description="Amyloid beta (A4) precursor-like protein 1" evidence="10">
    <location>
        <begin position="21"/>
        <end position="322"/>
    </location>
</feature>
<evidence type="ECO:0000256" key="9">
    <source>
        <dbReference type="SAM" id="MobiDB-lite"/>
    </source>
</evidence>
<dbReference type="Proteomes" id="UP001476798">
    <property type="component" value="Unassembled WGS sequence"/>
</dbReference>
<evidence type="ECO:0000313" key="13">
    <source>
        <dbReference type="EMBL" id="MEQ2168702.1"/>
    </source>
</evidence>
<evidence type="ECO:0000259" key="12">
    <source>
        <dbReference type="PROSITE" id="PS51870"/>
    </source>
</evidence>
<dbReference type="PROSITE" id="PS51870">
    <property type="entry name" value="APP_E2"/>
    <property type="match status" value="1"/>
</dbReference>
<keyword evidence="5" id="KW-0472">Membrane</keyword>
<sequence>MFSLSVFSLLFLLLSDPGNYLLPLTFKRFPCLNPPCSVHLPICICVFGVSACTRTIQMYPALPISHIEESKRPVTIPAWCKKGLGHCQTHPFIVLPYRCLEGEYVSEALLVPDRCRFLHQEQMDICESYIYWHNIAKEECTSENLELHSYGMLLPCGDHFRGVEYVCCPGRSSSSGKGETEEKDVPQTLASQSAGKLNSHFQSVLQTLEEQVAGERQRLVETHLARVEAILNNNRRLALENYLTAVQSDPPQPERVLQALKRYMAAEQKDRRHTLRHYQHIVAVDPQKAEQMKFQVGASRIRGGFLLREKLREQCVLKCLHA</sequence>
<dbReference type="InterPro" id="IPR036454">
    <property type="entry name" value="Amyloid_glyco_heparin-bd_sf"/>
</dbReference>
<comment type="caution">
    <text evidence="8">Lacks conserved residue(s) required for the propagation of feature annotation.</text>
</comment>
<feature type="region of interest" description="CuBD subdomain" evidence="8">
    <location>
        <begin position="113"/>
        <end position="170"/>
    </location>
</feature>
<dbReference type="InterPro" id="IPR015849">
    <property type="entry name" value="Amyloid_glyco_heparin-bd"/>
</dbReference>
<feature type="region of interest" description="Disordered" evidence="9">
    <location>
        <begin position="171"/>
        <end position="190"/>
    </location>
</feature>
<comment type="caution">
    <text evidence="13">The sequence shown here is derived from an EMBL/GenBank/DDBJ whole genome shotgun (WGS) entry which is preliminary data.</text>
</comment>
<dbReference type="SMART" id="SM00006">
    <property type="entry name" value="A4_EXTRA"/>
    <property type="match status" value="1"/>
</dbReference>
<dbReference type="InterPro" id="IPR008154">
    <property type="entry name" value="Amyloid_glyco_extra"/>
</dbReference>
<dbReference type="Pfam" id="PF12925">
    <property type="entry name" value="APP_E2"/>
    <property type="match status" value="1"/>
</dbReference>
<evidence type="ECO:0000256" key="7">
    <source>
        <dbReference type="ARBA" id="ARBA00023180"/>
    </source>
</evidence>
<dbReference type="SUPFAM" id="SSF109843">
    <property type="entry name" value="CAPPD, an extracellular domain of amyloid beta A4 protein"/>
    <property type="match status" value="1"/>
</dbReference>
<feature type="disulfide bond" evidence="8">
    <location>
        <begin position="126"/>
        <end position="156"/>
    </location>
</feature>
<evidence type="ECO:0000256" key="8">
    <source>
        <dbReference type="PROSITE-ProRule" id="PRU01217"/>
    </source>
</evidence>
<dbReference type="Gene3D" id="3.30.1490.140">
    <property type="entry name" value="Amyloidogenic glycoprotein, copper-binding domain"/>
    <property type="match status" value="1"/>
</dbReference>
<feature type="domain" description="E2" evidence="12">
    <location>
        <begin position="197"/>
        <end position="296"/>
    </location>
</feature>
<evidence type="ECO:0000259" key="11">
    <source>
        <dbReference type="PROSITE" id="PS51869"/>
    </source>
</evidence>
<reference evidence="13 14" key="1">
    <citation type="submission" date="2021-06" db="EMBL/GenBank/DDBJ databases">
        <authorList>
            <person name="Palmer J.M."/>
        </authorList>
    </citation>
    <scope>NUCLEOTIDE SEQUENCE [LARGE SCALE GENOMIC DNA]</scope>
    <source>
        <strain evidence="13 14">GA_2019</strain>
        <tissue evidence="13">Muscle</tissue>
    </source>
</reference>
<dbReference type="EMBL" id="JAHRIO010031421">
    <property type="protein sequence ID" value="MEQ2168702.1"/>
    <property type="molecule type" value="Genomic_DNA"/>
</dbReference>
<comment type="similarity">
    <text evidence="8">Belongs to the APP family.</text>
</comment>
<evidence type="ECO:0008006" key="15">
    <source>
        <dbReference type="Google" id="ProtNLM"/>
    </source>
</evidence>
<comment type="subcellular location">
    <subcellularLocation>
        <location evidence="1">Membrane</location>
        <topology evidence="1">Single-pass type I membrane protein</topology>
    </subcellularLocation>
</comment>
<evidence type="ECO:0000256" key="3">
    <source>
        <dbReference type="ARBA" id="ARBA00022729"/>
    </source>
</evidence>
<keyword evidence="7" id="KW-0325">Glycoprotein</keyword>
<keyword evidence="14" id="KW-1185">Reference proteome</keyword>
<feature type="signal peptide" evidence="10">
    <location>
        <begin position="1"/>
        <end position="20"/>
    </location>
</feature>
<evidence type="ECO:0000256" key="4">
    <source>
        <dbReference type="ARBA" id="ARBA00022989"/>
    </source>
</evidence>
<dbReference type="Pfam" id="PF02177">
    <property type="entry name" value="APP_N"/>
    <property type="match status" value="1"/>
</dbReference>
<dbReference type="InterPro" id="IPR011178">
    <property type="entry name" value="Amyloid_glyco_Cu-bd"/>
</dbReference>
<dbReference type="PROSITE" id="PS00319">
    <property type="entry name" value="APP_CUBD"/>
    <property type="match status" value="1"/>
</dbReference>
<dbReference type="InterPro" id="IPR019744">
    <property type="entry name" value="APP_CUBD_CS"/>
</dbReference>
<dbReference type="PANTHER" id="PTHR23103:SF13">
    <property type="entry name" value="AMYLOID BETA PRECURSOR LIKE PROTEIN 1"/>
    <property type="match status" value="1"/>
</dbReference>
<dbReference type="InterPro" id="IPR024329">
    <property type="entry name" value="Amyloid_glyco_E2_domain"/>
</dbReference>
<feature type="domain" description="E1" evidence="11">
    <location>
        <begin position="1"/>
        <end position="170"/>
    </location>
</feature>
<evidence type="ECO:0000313" key="14">
    <source>
        <dbReference type="Proteomes" id="UP001476798"/>
    </source>
</evidence>
<keyword evidence="6 8" id="KW-1015">Disulfide bond</keyword>
<feature type="disulfide bond" evidence="8">
    <location>
        <begin position="80"/>
        <end position="87"/>
    </location>
</feature>
<dbReference type="InterPro" id="IPR036176">
    <property type="entry name" value="E2_sf"/>
</dbReference>
<dbReference type="SUPFAM" id="SSF56491">
    <property type="entry name" value="A heparin-binding domain"/>
    <property type="match status" value="1"/>
</dbReference>
<keyword evidence="3 10" id="KW-0732">Signal</keyword>
<dbReference type="Gene3D" id="1.20.120.770">
    <property type="entry name" value="Amyloid precursor protein, E2 domain"/>
    <property type="match status" value="1"/>
</dbReference>
<dbReference type="PROSITE" id="PS51869">
    <property type="entry name" value="APP_E1"/>
    <property type="match status" value="1"/>
</dbReference>
<protein>
    <recommendedName>
        <fullName evidence="15">Amyloid beta (A4) precursor-like protein 1</fullName>
    </recommendedName>
</protein>
<evidence type="ECO:0000256" key="10">
    <source>
        <dbReference type="SAM" id="SignalP"/>
    </source>
</evidence>